<keyword evidence="4" id="KW-1185">Reference proteome</keyword>
<feature type="region of interest" description="Disordered" evidence="1">
    <location>
        <begin position="363"/>
        <end position="463"/>
    </location>
</feature>
<evidence type="ECO:0000313" key="3">
    <source>
        <dbReference type="EMBL" id="WVN86216.1"/>
    </source>
</evidence>
<dbReference type="InterPro" id="IPR021836">
    <property type="entry name" value="DUF3429"/>
</dbReference>
<feature type="compositionally biased region" description="Basic and acidic residues" evidence="1">
    <location>
        <begin position="70"/>
        <end position="84"/>
    </location>
</feature>
<dbReference type="Pfam" id="PF11911">
    <property type="entry name" value="DUF3429"/>
    <property type="match status" value="1"/>
</dbReference>
<sequence length="463" mass="50685">MNRSLRLLKPQSYILPLHPRSAGFSSNLVRPKITSVSVFPGAKVSHYLALSRTLDRHYATGPSTNQDESQEYKEDQNKTAGVKEELKGVTDGLAKLIAGDSTGQPAALGAQEISTTKRHPGSIQEDFSIITSTMWYSVPKPALVFGIAGTLPYLATSIGTVLLAREASIATDAPSGLDLPTILQYLHNFEHIQITYGAVMLSFLGAIHWGMEFSKLGGEKGYKRLALGVVPLLFAWPTTFLSHGVALAAQWVGFTGMWAADQRASSAGWTTAWYSTYRFYLSIIVGFSIIGTLAGTSYYGAGAGASVSPETKRTLHTTGRPSSLKRLDREAEKNDPRHAVLRGKVAGDIQVEEESSEAYLRLRNVAKGDEEEEREEEKEPKAAEQDQKEKKQKESSPAGMKDDQKKRTDDAQGKSEASQSKQEKKPEEDEKDPKQAEQHDQDVKKKQAAEEKKAAGNPNTGMR</sequence>
<dbReference type="PANTHER" id="PTHR15887:SF1">
    <property type="entry name" value="TRANSMEMBRANE PROTEIN 69"/>
    <property type="match status" value="1"/>
</dbReference>
<reference evidence="3" key="2">
    <citation type="journal article" date="2022" name="Elife">
        <title>Obligate sexual reproduction of a homothallic fungus closely related to the Cryptococcus pathogenic species complex.</title>
        <authorList>
            <person name="Passer A.R."/>
            <person name="Clancey S.A."/>
            <person name="Shea T."/>
            <person name="David-Palma M."/>
            <person name="Averette A.F."/>
            <person name="Boekhout T."/>
            <person name="Porcel B.M."/>
            <person name="Nowrousian M."/>
            <person name="Cuomo C.A."/>
            <person name="Sun S."/>
            <person name="Heitman J."/>
            <person name="Coelho M.A."/>
        </authorList>
    </citation>
    <scope>NUCLEOTIDE SEQUENCE</scope>
    <source>
        <strain evidence="3">CBS 7841</strain>
    </source>
</reference>
<reference evidence="3" key="1">
    <citation type="submission" date="2016-06" db="EMBL/GenBank/DDBJ databases">
        <authorList>
            <person name="Cuomo C."/>
            <person name="Litvintseva A."/>
            <person name="Heitman J."/>
            <person name="Chen Y."/>
            <person name="Sun S."/>
            <person name="Springer D."/>
            <person name="Dromer F."/>
            <person name="Young S."/>
            <person name="Zeng Q."/>
            <person name="Chapman S."/>
            <person name="Gujja S."/>
            <person name="Saif S."/>
            <person name="Birren B."/>
        </authorList>
    </citation>
    <scope>NUCLEOTIDE SEQUENCE</scope>
    <source>
        <strain evidence="3">CBS 7841</strain>
    </source>
</reference>
<organism evidence="3 4">
    <name type="scientific">Cryptococcus depauperatus CBS 7841</name>
    <dbReference type="NCBI Taxonomy" id="1295531"/>
    <lineage>
        <taxon>Eukaryota</taxon>
        <taxon>Fungi</taxon>
        <taxon>Dikarya</taxon>
        <taxon>Basidiomycota</taxon>
        <taxon>Agaricomycotina</taxon>
        <taxon>Tremellomycetes</taxon>
        <taxon>Tremellales</taxon>
        <taxon>Cryptococcaceae</taxon>
        <taxon>Cryptococcus</taxon>
    </lineage>
</organism>
<dbReference type="RefSeq" id="XP_066066916.1">
    <property type="nucleotide sequence ID" value="XM_066210819.1"/>
</dbReference>
<name>A0A1E3ICI0_9TREE</name>
<accession>A0A1E3ICI0</accession>
<keyword evidence="2" id="KW-0812">Transmembrane</keyword>
<dbReference type="KEGG" id="cdep:91085590"/>
<evidence type="ECO:0000256" key="1">
    <source>
        <dbReference type="SAM" id="MobiDB-lite"/>
    </source>
</evidence>
<dbReference type="Proteomes" id="UP000094043">
    <property type="component" value="Chromosome 2"/>
</dbReference>
<feature type="transmembrane region" description="Helical" evidence="2">
    <location>
        <begin position="279"/>
        <end position="301"/>
    </location>
</feature>
<protein>
    <submittedName>
        <fullName evidence="3">Uncharacterized protein</fullName>
    </submittedName>
</protein>
<feature type="transmembrane region" description="Helical" evidence="2">
    <location>
        <begin position="194"/>
        <end position="213"/>
    </location>
</feature>
<gene>
    <name evidence="3" type="ORF">L203_101377</name>
</gene>
<feature type="compositionally biased region" description="Basic and acidic residues" evidence="1">
    <location>
        <begin position="325"/>
        <end position="338"/>
    </location>
</feature>
<feature type="region of interest" description="Disordered" evidence="1">
    <location>
        <begin position="58"/>
        <end position="84"/>
    </location>
</feature>
<proteinExistence type="predicted"/>
<dbReference type="PANTHER" id="PTHR15887">
    <property type="entry name" value="TRANSMEMBRANE PROTEIN 69"/>
    <property type="match status" value="1"/>
</dbReference>
<dbReference type="EMBL" id="CP143785">
    <property type="protein sequence ID" value="WVN86216.1"/>
    <property type="molecule type" value="Genomic_DNA"/>
</dbReference>
<evidence type="ECO:0000256" key="2">
    <source>
        <dbReference type="SAM" id="Phobius"/>
    </source>
</evidence>
<feature type="transmembrane region" description="Helical" evidence="2">
    <location>
        <begin position="225"/>
        <end position="249"/>
    </location>
</feature>
<feature type="compositionally biased region" description="Basic and acidic residues" evidence="1">
    <location>
        <begin position="377"/>
        <end position="413"/>
    </location>
</feature>
<feature type="region of interest" description="Disordered" evidence="1">
    <location>
        <begin position="304"/>
        <end position="348"/>
    </location>
</feature>
<reference evidence="3" key="3">
    <citation type="submission" date="2024-01" db="EMBL/GenBank/DDBJ databases">
        <authorList>
            <person name="Coelho M.A."/>
            <person name="David-Palma M."/>
            <person name="Shea T."/>
            <person name="Sun S."/>
            <person name="Cuomo C.A."/>
            <person name="Heitman J."/>
        </authorList>
    </citation>
    <scope>NUCLEOTIDE SEQUENCE</scope>
    <source>
        <strain evidence="3">CBS 7841</strain>
    </source>
</reference>
<keyword evidence="2" id="KW-0472">Membrane</keyword>
<feature type="compositionally biased region" description="Basic and acidic residues" evidence="1">
    <location>
        <begin position="421"/>
        <end position="454"/>
    </location>
</feature>
<feature type="transmembrane region" description="Helical" evidence="2">
    <location>
        <begin position="142"/>
        <end position="164"/>
    </location>
</feature>
<evidence type="ECO:0000313" key="4">
    <source>
        <dbReference type="Proteomes" id="UP000094043"/>
    </source>
</evidence>
<dbReference type="VEuPathDB" id="FungiDB:L203_04263"/>
<dbReference type="AlphaFoldDB" id="A0A1E3ICI0"/>
<keyword evidence="2" id="KW-1133">Transmembrane helix</keyword>
<dbReference type="GeneID" id="91085590"/>
<dbReference type="OrthoDB" id="194289at2759"/>